<dbReference type="AlphaFoldDB" id="A0AAE0DT88"/>
<evidence type="ECO:0000256" key="1">
    <source>
        <dbReference type="SAM" id="Phobius"/>
    </source>
</evidence>
<protein>
    <recommendedName>
        <fullName evidence="4">Transmembrane protein</fullName>
    </recommendedName>
</protein>
<keyword evidence="1" id="KW-0812">Transmembrane</keyword>
<keyword evidence="3" id="KW-1185">Reference proteome</keyword>
<dbReference type="EMBL" id="JANJYJ010000010">
    <property type="protein sequence ID" value="KAK3185042.1"/>
    <property type="molecule type" value="Genomic_DNA"/>
</dbReference>
<evidence type="ECO:0008006" key="4">
    <source>
        <dbReference type="Google" id="ProtNLM"/>
    </source>
</evidence>
<keyword evidence="1" id="KW-1133">Transmembrane helix</keyword>
<dbReference type="Proteomes" id="UP001281410">
    <property type="component" value="Unassembled WGS sequence"/>
</dbReference>
<organism evidence="2 3">
    <name type="scientific">Dipteronia sinensis</name>
    <dbReference type="NCBI Taxonomy" id="43782"/>
    <lineage>
        <taxon>Eukaryota</taxon>
        <taxon>Viridiplantae</taxon>
        <taxon>Streptophyta</taxon>
        <taxon>Embryophyta</taxon>
        <taxon>Tracheophyta</taxon>
        <taxon>Spermatophyta</taxon>
        <taxon>Magnoliopsida</taxon>
        <taxon>eudicotyledons</taxon>
        <taxon>Gunneridae</taxon>
        <taxon>Pentapetalae</taxon>
        <taxon>rosids</taxon>
        <taxon>malvids</taxon>
        <taxon>Sapindales</taxon>
        <taxon>Sapindaceae</taxon>
        <taxon>Hippocastanoideae</taxon>
        <taxon>Acereae</taxon>
        <taxon>Dipteronia</taxon>
    </lineage>
</organism>
<feature type="transmembrane region" description="Helical" evidence="1">
    <location>
        <begin position="87"/>
        <end position="108"/>
    </location>
</feature>
<sequence>MGNCLDIIYDSLRLCGYVGVDVDWSVDVCGGIRDTASIPRCSNGSGGEIICDNRLVHRGCSTVHADCVVGVSKFVEANLYVNKKMHVIVEVMDLLVFLILCLTVYFHVTTTLRDVSLSSNGGNVGSDNRGTGDINTRDVPRSSICLNDGKDNGGAGGTSNGLASSSDNVIISSSI</sequence>
<comment type="caution">
    <text evidence="2">The sequence shown here is derived from an EMBL/GenBank/DDBJ whole genome shotgun (WGS) entry which is preliminary data.</text>
</comment>
<accession>A0AAE0DT88</accession>
<proteinExistence type="predicted"/>
<evidence type="ECO:0000313" key="2">
    <source>
        <dbReference type="EMBL" id="KAK3185042.1"/>
    </source>
</evidence>
<evidence type="ECO:0000313" key="3">
    <source>
        <dbReference type="Proteomes" id="UP001281410"/>
    </source>
</evidence>
<keyword evidence="1" id="KW-0472">Membrane</keyword>
<name>A0AAE0DT88_9ROSI</name>
<gene>
    <name evidence="2" type="ORF">Dsin_032328</name>
</gene>
<reference evidence="2" key="1">
    <citation type="journal article" date="2023" name="Plant J.">
        <title>Genome sequences and population genomics provide insights into the demographic history, inbreeding, and mutation load of two 'living fossil' tree species of Dipteronia.</title>
        <authorList>
            <person name="Feng Y."/>
            <person name="Comes H.P."/>
            <person name="Chen J."/>
            <person name="Zhu S."/>
            <person name="Lu R."/>
            <person name="Zhang X."/>
            <person name="Li P."/>
            <person name="Qiu J."/>
            <person name="Olsen K.M."/>
            <person name="Qiu Y."/>
        </authorList>
    </citation>
    <scope>NUCLEOTIDE SEQUENCE</scope>
    <source>
        <strain evidence="2">NBL</strain>
    </source>
</reference>